<dbReference type="EMBL" id="CAJOBH010262204">
    <property type="protein sequence ID" value="CAF5156786.1"/>
    <property type="molecule type" value="Genomic_DNA"/>
</dbReference>
<evidence type="ECO:0000313" key="1">
    <source>
        <dbReference type="EMBL" id="CAF4467587.1"/>
    </source>
</evidence>
<reference evidence="2" key="1">
    <citation type="submission" date="2021-02" db="EMBL/GenBank/DDBJ databases">
        <authorList>
            <person name="Nowell W R."/>
        </authorList>
    </citation>
    <scope>NUCLEOTIDE SEQUENCE</scope>
</reference>
<comment type="caution">
    <text evidence="2">The sequence shown here is derived from an EMBL/GenBank/DDBJ whole genome shotgun (WGS) entry which is preliminary data.</text>
</comment>
<proteinExistence type="predicted"/>
<accession>A0A8S3GFN0</accession>
<evidence type="ECO:0000313" key="2">
    <source>
        <dbReference type="EMBL" id="CAF5156786.1"/>
    </source>
</evidence>
<evidence type="ECO:0000313" key="4">
    <source>
        <dbReference type="Proteomes" id="UP000681967"/>
    </source>
</evidence>
<dbReference type="Proteomes" id="UP000681967">
    <property type="component" value="Unassembled WGS sequence"/>
</dbReference>
<dbReference type="Proteomes" id="UP000676336">
    <property type="component" value="Unassembled WGS sequence"/>
</dbReference>
<gene>
    <name evidence="2" type="ORF">BYL167_LOCUS73595</name>
    <name evidence="1" type="ORF">GIL414_LOCUS33180</name>
    <name evidence="3" type="ORF">SMN809_LOCUS82777</name>
</gene>
<sequence length="34" mass="4027">MVRSWYMDDRTEDPQEEHLLDEIDTTTLCARTGV</sequence>
<evidence type="ECO:0000313" key="3">
    <source>
        <dbReference type="EMBL" id="CAF5222303.1"/>
    </source>
</evidence>
<protein>
    <submittedName>
        <fullName evidence="2">Uncharacterized protein</fullName>
    </submittedName>
</protein>
<dbReference type="Proteomes" id="UP000681720">
    <property type="component" value="Unassembled WGS sequence"/>
</dbReference>
<organism evidence="2 4">
    <name type="scientific">Rotaria magnacalcarata</name>
    <dbReference type="NCBI Taxonomy" id="392030"/>
    <lineage>
        <taxon>Eukaryota</taxon>
        <taxon>Metazoa</taxon>
        <taxon>Spiralia</taxon>
        <taxon>Gnathifera</taxon>
        <taxon>Rotifera</taxon>
        <taxon>Eurotatoria</taxon>
        <taxon>Bdelloidea</taxon>
        <taxon>Philodinida</taxon>
        <taxon>Philodinidae</taxon>
        <taxon>Rotaria</taxon>
    </lineage>
</organism>
<dbReference type="EMBL" id="CAJOBJ010072741">
    <property type="protein sequence ID" value="CAF4467587.1"/>
    <property type="molecule type" value="Genomic_DNA"/>
</dbReference>
<dbReference type="EMBL" id="CAJOBI010352962">
    <property type="protein sequence ID" value="CAF5222303.1"/>
    <property type="molecule type" value="Genomic_DNA"/>
</dbReference>
<name>A0A8S3GFN0_9BILA</name>
<dbReference type="AlphaFoldDB" id="A0A8S3GFN0"/>
<feature type="non-terminal residue" evidence="2">
    <location>
        <position position="34"/>
    </location>
</feature>
<feature type="non-terminal residue" evidence="2">
    <location>
        <position position="1"/>
    </location>
</feature>